<sequence>MKDSKKSIIGKRVWIVKSMTGLILSVFETSRKADKYITSNFDDTWNYYVYPFIVK</sequence>
<evidence type="ECO:0000313" key="1">
    <source>
        <dbReference type="EMBL" id="KKL98624.1"/>
    </source>
</evidence>
<proteinExistence type="predicted"/>
<protein>
    <submittedName>
        <fullName evidence="1">Uncharacterized protein</fullName>
    </submittedName>
</protein>
<name>A0A0F9GIG8_9ZZZZ</name>
<dbReference type="EMBL" id="LAZR01017870">
    <property type="protein sequence ID" value="KKL98624.1"/>
    <property type="molecule type" value="Genomic_DNA"/>
</dbReference>
<organism evidence="1">
    <name type="scientific">marine sediment metagenome</name>
    <dbReference type="NCBI Taxonomy" id="412755"/>
    <lineage>
        <taxon>unclassified sequences</taxon>
        <taxon>metagenomes</taxon>
        <taxon>ecological metagenomes</taxon>
    </lineage>
</organism>
<reference evidence="1" key="1">
    <citation type="journal article" date="2015" name="Nature">
        <title>Complex archaea that bridge the gap between prokaryotes and eukaryotes.</title>
        <authorList>
            <person name="Spang A."/>
            <person name="Saw J.H."/>
            <person name="Jorgensen S.L."/>
            <person name="Zaremba-Niedzwiedzka K."/>
            <person name="Martijn J."/>
            <person name="Lind A.E."/>
            <person name="van Eijk R."/>
            <person name="Schleper C."/>
            <person name="Guy L."/>
            <person name="Ettema T.J."/>
        </authorList>
    </citation>
    <scope>NUCLEOTIDE SEQUENCE</scope>
</reference>
<dbReference type="AlphaFoldDB" id="A0A0F9GIG8"/>
<accession>A0A0F9GIG8</accession>
<comment type="caution">
    <text evidence="1">The sequence shown here is derived from an EMBL/GenBank/DDBJ whole genome shotgun (WGS) entry which is preliminary data.</text>
</comment>
<gene>
    <name evidence="1" type="ORF">LCGC14_1822500</name>
</gene>